<evidence type="ECO:0000259" key="10">
    <source>
        <dbReference type="PROSITE" id="PS50089"/>
    </source>
</evidence>
<evidence type="ECO:0000256" key="4">
    <source>
        <dbReference type="ARBA" id="ARBA00022833"/>
    </source>
</evidence>
<dbReference type="WBParaSite" id="ACRNAN_Path_1038.g3985.t1">
    <property type="protein sequence ID" value="ACRNAN_Path_1038.g3985.t1"/>
    <property type="gene ID" value="ACRNAN_Path_1038.g3985"/>
</dbReference>
<evidence type="ECO:0000256" key="6">
    <source>
        <dbReference type="ARBA" id="ARBA00023228"/>
    </source>
</evidence>
<feature type="region of interest" description="Disordered" evidence="9">
    <location>
        <begin position="939"/>
        <end position="958"/>
    </location>
</feature>
<dbReference type="SMART" id="SM00299">
    <property type="entry name" value="CLH"/>
    <property type="match status" value="1"/>
</dbReference>
<reference evidence="12" key="1">
    <citation type="submission" date="2022-11" db="UniProtKB">
        <authorList>
            <consortium name="WormBaseParasite"/>
        </authorList>
    </citation>
    <scope>IDENTIFICATION</scope>
</reference>
<dbReference type="SMART" id="SM00184">
    <property type="entry name" value="RING"/>
    <property type="match status" value="1"/>
</dbReference>
<feature type="repeat" description="CHCR" evidence="8">
    <location>
        <begin position="641"/>
        <end position="783"/>
    </location>
</feature>
<evidence type="ECO:0000256" key="3">
    <source>
        <dbReference type="ARBA" id="ARBA00022771"/>
    </source>
</evidence>
<evidence type="ECO:0000313" key="12">
    <source>
        <dbReference type="WBParaSite" id="ACRNAN_Path_1038.g3985.t1"/>
    </source>
</evidence>
<dbReference type="SUPFAM" id="SSF57850">
    <property type="entry name" value="RING/U-box"/>
    <property type="match status" value="1"/>
</dbReference>
<evidence type="ECO:0000313" key="11">
    <source>
        <dbReference type="Proteomes" id="UP000887540"/>
    </source>
</evidence>
<evidence type="ECO:0000256" key="7">
    <source>
        <dbReference type="PROSITE-ProRule" id="PRU00175"/>
    </source>
</evidence>
<keyword evidence="5" id="KW-0653">Protein transport</keyword>
<dbReference type="Gene3D" id="1.25.40.10">
    <property type="entry name" value="Tetratricopeptide repeat domain"/>
    <property type="match status" value="1"/>
</dbReference>
<dbReference type="InterPro" id="IPR045111">
    <property type="entry name" value="Vps41/Vps8"/>
</dbReference>
<dbReference type="InterPro" id="IPR036322">
    <property type="entry name" value="WD40_repeat_dom_sf"/>
</dbReference>
<dbReference type="GO" id="GO:0030897">
    <property type="term" value="C:HOPS complex"/>
    <property type="evidence" value="ECO:0007669"/>
    <property type="project" value="TreeGrafter"/>
</dbReference>
<feature type="domain" description="RING-type" evidence="10">
    <location>
        <begin position="860"/>
        <end position="928"/>
    </location>
</feature>
<dbReference type="PROSITE" id="PS50236">
    <property type="entry name" value="CHCR"/>
    <property type="match status" value="1"/>
</dbReference>
<dbReference type="InterPro" id="IPR013083">
    <property type="entry name" value="Znf_RING/FYVE/PHD"/>
</dbReference>
<dbReference type="AlphaFoldDB" id="A0A914BUQ1"/>
<keyword evidence="2" id="KW-0813">Transport</keyword>
<dbReference type="InterPro" id="IPR001841">
    <property type="entry name" value="Znf_RING"/>
</dbReference>
<dbReference type="Pfam" id="PF23556">
    <property type="entry name" value="TPR_Vps41"/>
    <property type="match status" value="1"/>
</dbReference>
<evidence type="ECO:0000256" key="5">
    <source>
        <dbReference type="ARBA" id="ARBA00022927"/>
    </source>
</evidence>
<dbReference type="Pfam" id="PF23411">
    <property type="entry name" value="Beta-prop_Vps41"/>
    <property type="match status" value="1"/>
</dbReference>
<dbReference type="GO" id="GO:0008270">
    <property type="term" value="F:zinc ion binding"/>
    <property type="evidence" value="ECO:0007669"/>
    <property type="project" value="UniProtKB-KW"/>
</dbReference>
<dbReference type="InterPro" id="IPR001680">
    <property type="entry name" value="WD40_rpt"/>
</dbReference>
<dbReference type="SUPFAM" id="SSF50978">
    <property type="entry name" value="WD40 repeat-like"/>
    <property type="match status" value="1"/>
</dbReference>
<dbReference type="Proteomes" id="UP000887540">
    <property type="component" value="Unplaced"/>
</dbReference>
<name>A0A914BUQ1_9BILA</name>
<keyword evidence="6" id="KW-0458">Lysosome</keyword>
<dbReference type="Gene3D" id="3.30.40.10">
    <property type="entry name" value="Zinc/RING finger domain, C3HC4 (zinc finger)"/>
    <property type="match status" value="1"/>
</dbReference>
<evidence type="ECO:0000256" key="8">
    <source>
        <dbReference type="PROSITE-ProRule" id="PRU01006"/>
    </source>
</evidence>
<dbReference type="GO" id="GO:0034058">
    <property type="term" value="P:endosomal vesicle fusion"/>
    <property type="evidence" value="ECO:0007669"/>
    <property type="project" value="TreeGrafter"/>
</dbReference>
<feature type="compositionally biased region" description="Polar residues" evidence="9">
    <location>
        <begin position="939"/>
        <end position="950"/>
    </location>
</feature>
<proteinExistence type="predicted"/>
<dbReference type="GO" id="GO:0005764">
    <property type="term" value="C:lysosome"/>
    <property type="evidence" value="ECO:0007669"/>
    <property type="project" value="UniProtKB-SubCell"/>
</dbReference>
<evidence type="ECO:0000256" key="9">
    <source>
        <dbReference type="SAM" id="MobiDB-lite"/>
    </source>
</evidence>
<dbReference type="GO" id="GO:0009267">
    <property type="term" value="P:cellular response to starvation"/>
    <property type="evidence" value="ECO:0007669"/>
    <property type="project" value="TreeGrafter"/>
</dbReference>
<evidence type="ECO:0000256" key="1">
    <source>
        <dbReference type="ARBA" id="ARBA00004371"/>
    </source>
</evidence>
<dbReference type="GO" id="GO:0006623">
    <property type="term" value="P:protein targeting to vacuole"/>
    <property type="evidence" value="ECO:0007669"/>
    <property type="project" value="InterPro"/>
</dbReference>
<keyword evidence="3 7" id="KW-0479">Metal-binding</keyword>
<sequence>MISVEPSSSYVKDSFDVSKGSSEIELASNALDDDEEEEIPIEPRFKYERILNDVVKLLETDGASCFAIHDKFLVIGCRSGRVCVFDHLGHAHLECTARHHKYAVTCLSIDDSGNYIISCANDSRVSIFGIGCDEYNQVLDLKCYARSVAISEDFSKQGSGQKFVTGERSLILYEKGFLGSRKETVIYQGLERDGYIHTVSWNGSHIAFTNETGTRIYDSKLSRIITLIQPLHKVESFYSTKLPPVHTWLDSRTLAIGWGNSICISSITVKKHPKSGAMVKCGEVLHKWIVADFYIAGISYTLGNRENISAVWEEIAVFGIKVNEARDTSMNVETESVISDMSMATTAASVFHLQPGQESTAELLLLRPIDVDNYIIMAEDAIKMHHAEPKYLKYFHLSALPEDSAYFLLSLRELIEAHPCAIDDRVMWFLDNNFYVEAMECALAHRDALQNVSVSEVGRQLVENLIKDGKFDMAARYVKQICGWDKEEWEHYVGQFEEHHQVLKLVPVIPTKSPQLEPECYEVILTSALICKPMLLKKLVHMWNPDLYRVGAIIDKIMKRMHDNLNHDSNQSSLSKEDITFLYQSLAHLYVYTRNFEHALKLYLLLKDPAVFNAIKKHRLFGHVKERIVELMDINADLAVRLLLDDDEETVPASTVVTQLSRMPKLQMLYLNRLLSKGEGSDYSDLLIKLYAEYDKDKLMSFLRKAENYKIDQALEICKRHNYIEEVIFLLGKSGDRFEALDVIMNMGRIEKAIDFCTEHEDDVELWNRLIELAMRRPDHITRLLSSAGSYINPLEVIQKIPSEMDIPGLRKSVMKVLRDYELQVGLLGVSQQAIQEDVLTLFEKTLYHPGILIDTEIRCDICKETLRPDPKSRKASQELRLFACGHNLHKSCVENQLSHEDFKKAAMSDKKLALKLFDEDFEICPACYVQNEQQIELGNGDDSNATSPITPIPMSMI</sequence>
<dbReference type="Gene3D" id="2.130.10.10">
    <property type="entry name" value="YVTN repeat-like/Quinoprotein amine dehydrogenase"/>
    <property type="match status" value="1"/>
</dbReference>
<dbReference type="InterPro" id="IPR011990">
    <property type="entry name" value="TPR-like_helical_dom_sf"/>
</dbReference>
<dbReference type="SMART" id="SM00320">
    <property type="entry name" value="WD40"/>
    <property type="match status" value="2"/>
</dbReference>
<evidence type="ECO:0000256" key="2">
    <source>
        <dbReference type="ARBA" id="ARBA00022448"/>
    </source>
</evidence>
<organism evidence="11 12">
    <name type="scientific">Acrobeloides nanus</name>
    <dbReference type="NCBI Taxonomy" id="290746"/>
    <lineage>
        <taxon>Eukaryota</taxon>
        <taxon>Metazoa</taxon>
        <taxon>Ecdysozoa</taxon>
        <taxon>Nematoda</taxon>
        <taxon>Chromadorea</taxon>
        <taxon>Rhabditida</taxon>
        <taxon>Tylenchina</taxon>
        <taxon>Cephalobomorpha</taxon>
        <taxon>Cephaloboidea</taxon>
        <taxon>Cephalobidae</taxon>
        <taxon>Acrobeloides</taxon>
    </lineage>
</organism>
<accession>A0A914BUQ1</accession>
<dbReference type="PANTHER" id="PTHR12616:SF1">
    <property type="entry name" value="VACUOLAR PROTEIN SORTING-ASSOCIATED PROTEIN 41 HOMOLOG"/>
    <property type="match status" value="1"/>
</dbReference>
<dbReference type="InterPro" id="IPR000547">
    <property type="entry name" value="Clathrin_H-chain/VPS_repeat"/>
</dbReference>
<protein>
    <submittedName>
        <fullName evidence="12">RING-type domain-containing protein</fullName>
    </submittedName>
</protein>
<dbReference type="GO" id="GO:0016236">
    <property type="term" value="P:macroautophagy"/>
    <property type="evidence" value="ECO:0007669"/>
    <property type="project" value="TreeGrafter"/>
</dbReference>
<dbReference type="InterPro" id="IPR015943">
    <property type="entry name" value="WD40/YVTN_repeat-like_dom_sf"/>
</dbReference>
<keyword evidence="4" id="KW-0862">Zinc</keyword>
<dbReference type="PANTHER" id="PTHR12616">
    <property type="entry name" value="VACUOLAR PROTEIN SORTING VPS41"/>
    <property type="match status" value="1"/>
</dbReference>
<dbReference type="PROSITE" id="PS50089">
    <property type="entry name" value="ZF_RING_2"/>
    <property type="match status" value="1"/>
</dbReference>
<keyword evidence="3 7" id="KW-0863">Zinc-finger</keyword>
<keyword evidence="11" id="KW-1185">Reference proteome</keyword>
<dbReference type="InterPro" id="IPR057780">
    <property type="entry name" value="Beta-prop_Vps41"/>
</dbReference>
<comment type="subcellular location">
    <subcellularLocation>
        <location evidence="1">Lysosome</location>
    </subcellularLocation>
</comment>
<dbReference type="GO" id="GO:0005770">
    <property type="term" value="C:late endosome"/>
    <property type="evidence" value="ECO:0007669"/>
    <property type="project" value="TreeGrafter"/>
</dbReference>